<dbReference type="EMBL" id="CP002458">
    <property type="protein sequence ID" value="ADV34744.1"/>
    <property type="molecule type" value="Genomic_DNA"/>
</dbReference>
<evidence type="ECO:0000313" key="3">
    <source>
        <dbReference type="Proteomes" id="UP000007473"/>
    </source>
</evidence>
<proteinExistence type="predicted"/>
<organism evidence="2 3">
    <name type="scientific">Mycoplasmopsis fermentans (strain M64)</name>
    <name type="common">Mycoplasma fermentans</name>
    <dbReference type="NCBI Taxonomy" id="943945"/>
    <lineage>
        <taxon>Bacteria</taxon>
        <taxon>Bacillati</taxon>
        <taxon>Mycoplasmatota</taxon>
        <taxon>Mycoplasmoidales</taxon>
        <taxon>Metamycoplasmataceae</taxon>
        <taxon>Mycoplasmopsis</taxon>
    </lineage>
</organism>
<keyword evidence="1" id="KW-0732">Signal</keyword>
<gene>
    <name evidence="2" type="ordered locus">MfeM64YM_0747</name>
</gene>
<dbReference type="AlphaFoldDB" id="A0AB32XCL6"/>
<evidence type="ECO:0000313" key="2">
    <source>
        <dbReference type="EMBL" id="ADV34744.1"/>
    </source>
</evidence>
<dbReference type="RefSeq" id="WP_013527036.1">
    <property type="nucleotide sequence ID" value="NC_014921.1"/>
</dbReference>
<feature type="signal peptide" evidence="1">
    <location>
        <begin position="1"/>
        <end position="22"/>
    </location>
</feature>
<sequence length="784" mass="92468">MKRKIKKYGSLFLISATLTSSVATLSCNNIRQVNPKDSYIKKYNEPNKIKDNFIINKVKRIDNDFESLLTAPLIRWKSLGKSKFDHLNKFFYKTTTRFLEFYLAKSITVTLKDNSQKIFNSDDVKEKVDQALQSSTKVNEDGALSGIKQIYSDENNNINSKEFFEALNSATKIEFELKDDVYYSDYKGKKTNHKLQAQDYLTSFNLKQNREQFSALLDNYSLKNLGQNSIQNNKLIFELNDAQKSKNNNFIKLFTTQEITNNLIFNPISTDYYKNNKNSYGKNYQNICFIGYYVLNKNTVDEQIFIKNNNSALDSFNQNEKQNILNKVTIKYNPIQNDEPTFRLQSYNAFKQNLLSEASYDIFNQLQKDEIDNFSNLFGVTYTLFKPNNSNVISYFYNVNPYAKNNKDFKFNEAFSLLFYNQKLNELKDQNLVNKKYYEPHQIVFRNILNNCINQYSFIKNLNHNTYWNSFASQSLNYDSSNNSGILDNQNVNFLDDINRVYDYHFDYKTNKFDNKIIDFNGSDGLIKHSINSKNILDINEQLKSANYQIYQNEMKQILDDFYSKNGDYKNQKIQFTLPIFAEKSSFIDSLYKRIAFLYNNLDNRLNVNFEYASKEANNYFSKYQNFSAVDNSFSNYLINLITANNQFFLNLFLYSKVNLESINYDKNIKKIISTIEETINKVDYFKNYELQKIKANSSLLDQILQKNNLKLKEFKARFKEKIQALNFDQQFNILKSIDSFLGIRVTEDNFLFTNEYQKSIVQYFYTKPINLDGFTYFQDITFN</sequence>
<name>A0AB32XCL6_MYCFM</name>
<dbReference type="NCBIfam" id="NF045850">
    <property type="entry name" value="ABC_Mplas_LP"/>
    <property type="match status" value="1"/>
</dbReference>
<evidence type="ECO:0000256" key="1">
    <source>
        <dbReference type="SAM" id="SignalP"/>
    </source>
</evidence>
<dbReference type="PROSITE" id="PS51257">
    <property type="entry name" value="PROKAR_LIPOPROTEIN"/>
    <property type="match status" value="1"/>
</dbReference>
<dbReference type="KEGG" id="mfm:MfeM64YM_0747"/>
<evidence type="ECO:0008006" key="4">
    <source>
        <dbReference type="Google" id="ProtNLM"/>
    </source>
</evidence>
<reference evidence="2 3" key="1">
    <citation type="journal article" date="2011" name="J. Bacteriol.">
        <title>Genome sequence of the repetitive-sequence-rich Mycoplasma fermentans strain M64.</title>
        <authorList>
            <person name="Shu H.W."/>
            <person name="Liu T.T."/>
            <person name="Chang H.Y."/>
            <person name="Liu Y.M."/>
            <person name="Wu K.M."/>
            <person name="Shu H.Y."/>
            <person name="Tsai S.F."/>
            <person name="Hsiao K.J."/>
            <person name="Hu W.S."/>
            <person name="Ng W.V."/>
        </authorList>
    </citation>
    <scope>NUCLEOTIDE SEQUENCE [LARGE SCALE GENOMIC DNA]</scope>
    <source>
        <strain evidence="2 3">M64</strain>
    </source>
</reference>
<dbReference type="Proteomes" id="UP000007473">
    <property type="component" value="Chromosome"/>
</dbReference>
<accession>A0AB32XCL6</accession>
<feature type="chain" id="PRO_5044217264" description="Lipoprotein" evidence="1">
    <location>
        <begin position="23"/>
        <end position="784"/>
    </location>
</feature>
<protein>
    <recommendedName>
        <fullName evidence="4">Lipoprotein</fullName>
    </recommendedName>
</protein>